<comment type="caution">
    <text evidence="1">The sequence shown here is derived from an EMBL/GenBank/DDBJ whole genome shotgun (WGS) entry which is preliminary data.</text>
</comment>
<organism evidence="1 2">
    <name type="scientific">Paractinoplanes ferrugineus</name>
    <dbReference type="NCBI Taxonomy" id="113564"/>
    <lineage>
        <taxon>Bacteria</taxon>
        <taxon>Bacillati</taxon>
        <taxon>Actinomycetota</taxon>
        <taxon>Actinomycetes</taxon>
        <taxon>Micromonosporales</taxon>
        <taxon>Micromonosporaceae</taxon>
        <taxon>Paractinoplanes</taxon>
    </lineage>
</organism>
<evidence type="ECO:0000313" key="2">
    <source>
        <dbReference type="Proteomes" id="UP000598174"/>
    </source>
</evidence>
<dbReference type="RefSeq" id="WP_203817434.1">
    <property type="nucleotide sequence ID" value="NZ_BAAABP010000039.1"/>
</dbReference>
<evidence type="ECO:0000313" key="1">
    <source>
        <dbReference type="EMBL" id="GIE10875.1"/>
    </source>
</evidence>
<reference evidence="1" key="1">
    <citation type="submission" date="2021-01" db="EMBL/GenBank/DDBJ databases">
        <title>Whole genome shotgun sequence of Actinoplanes ferrugineus NBRC 15555.</title>
        <authorList>
            <person name="Komaki H."/>
            <person name="Tamura T."/>
        </authorList>
    </citation>
    <scope>NUCLEOTIDE SEQUENCE</scope>
    <source>
        <strain evidence="1">NBRC 15555</strain>
    </source>
</reference>
<accession>A0A919MFS2</accession>
<dbReference type="AlphaFoldDB" id="A0A919MFS2"/>
<keyword evidence="2" id="KW-1185">Reference proteome</keyword>
<name>A0A919MFS2_9ACTN</name>
<dbReference type="EMBL" id="BOMM01000021">
    <property type="protein sequence ID" value="GIE10875.1"/>
    <property type="molecule type" value="Genomic_DNA"/>
</dbReference>
<dbReference type="Proteomes" id="UP000598174">
    <property type="component" value="Unassembled WGS sequence"/>
</dbReference>
<proteinExistence type="predicted"/>
<sequence>MSTLWLETLTQTGTPCGTARLSARLADMVLVQRPERVAAHRHAVLVGELY</sequence>
<protein>
    <submittedName>
        <fullName evidence="1">Uncharacterized protein</fullName>
    </submittedName>
</protein>
<gene>
    <name evidence="1" type="ORF">Afe05nite_27150</name>
</gene>